<evidence type="ECO:0000259" key="2">
    <source>
        <dbReference type="Pfam" id="PF17919"/>
    </source>
</evidence>
<dbReference type="InterPro" id="IPR051320">
    <property type="entry name" value="Viral_Replic_Matur_Polypro"/>
</dbReference>
<dbReference type="EMBL" id="BQNB010013320">
    <property type="protein sequence ID" value="GJT14517.1"/>
    <property type="molecule type" value="Genomic_DNA"/>
</dbReference>
<dbReference type="Proteomes" id="UP001151760">
    <property type="component" value="Unassembled WGS sequence"/>
</dbReference>
<keyword evidence="3" id="KW-0548">Nucleotidyltransferase</keyword>
<gene>
    <name evidence="3" type="ORF">Tco_0861559</name>
</gene>
<feature type="region of interest" description="Disordered" evidence="1">
    <location>
        <begin position="286"/>
        <end position="308"/>
    </location>
</feature>
<evidence type="ECO:0000313" key="4">
    <source>
        <dbReference type="Proteomes" id="UP001151760"/>
    </source>
</evidence>
<evidence type="ECO:0000313" key="3">
    <source>
        <dbReference type="EMBL" id="GJT14517.1"/>
    </source>
</evidence>
<organism evidence="3 4">
    <name type="scientific">Tanacetum coccineum</name>
    <dbReference type="NCBI Taxonomy" id="301880"/>
    <lineage>
        <taxon>Eukaryota</taxon>
        <taxon>Viridiplantae</taxon>
        <taxon>Streptophyta</taxon>
        <taxon>Embryophyta</taxon>
        <taxon>Tracheophyta</taxon>
        <taxon>Spermatophyta</taxon>
        <taxon>Magnoliopsida</taxon>
        <taxon>eudicotyledons</taxon>
        <taxon>Gunneridae</taxon>
        <taxon>Pentapetalae</taxon>
        <taxon>asterids</taxon>
        <taxon>campanulids</taxon>
        <taxon>Asterales</taxon>
        <taxon>Asteraceae</taxon>
        <taxon>Asteroideae</taxon>
        <taxon>Anthemideae</taxon>
        <taxon>Anthemidinae</taxon>
        <taxon>Tanacetum</taxon>
    </lineage>
</organism>
<reference evidence="3" key="1">
    <citation type="journal article" date="2022" name="Int. J. Mol. Sci.">
        <title>Draft Genome of Tanacetum Coccineum: Genomic Comparison of Closely Related Tanacetum-Family Plants.</title>
        <authorList>
            <person name="Yamashiro T."/>
            <person name="Shiraishi A."/>
            <person name="Nakayama K."/>
            <person name="Satake H."/>
        </authorList>
    </citation>
    <scope>NUCLEOTIDE SEQUENCE</scope>
</reference>
<dbReference type="GO" id="GO:0003964">
    <property type="term" value="F:RNA-directed DNA polymerase activity"/>
    <property type="evidence" value="ECO:0007669"/>
    <property type="project" value="UniProtKB-KW"/>
</dbReference>
<keyword evidence="4" id="KW-1185">Reference proteome</keyword>
<protein>
    <submittedName>
        <fullName evidence="3">Reverse transcriptase domain-containing protein</fullName>
    </submittedName>
</protein>
<dbReference type="InterPro" id="IPR043128">
    <property type="entry name" value="Rev_trsase/Diguanyl_cyclase"/>
</dbReference>
<evidence type="ECO:0000256" key="1">
    <source>
        <dbReference type="SAM" id="MobiDB-lite"/>
    </source>
</evidence>
<feature type="compositionally biased region" description="Polar residues" evidence="1">
    <location>
        <begin position="292"/>
        <end position="308"/>
    </location>
</feature>
<dbReference type="SUPFAM" id="SSF56672">
    <property type="entry name" value="DNA/RNA polymerases"/>
    <property type="match status" value="1"/>
</dbReference>
<comment type="caution">
    <text evidence="3">The sequence shown here is derived from an EMBL/GenBank/DDBJ whole genome shotgun (WGS) entry which is preliminary data.</text>
</comment>
<reference evidence="3" key="2">
    <citation type="submission" date="2022-01" db="EMBL/GenBank/DDBJ databases">
        <authorList>
            <person name="Yamashiro T."/>
            <person name="Shiraishi A."/>
            <person name="Satake H."/>
            <person name="Nakayama K."/>
        </authorList>
    </citation>
    <scope>NUCLEOTIDE SEQUENCE</scope>
</reference>
<keyword evidence="3" id="KW-0695">RNA-directed DNA polymerase</keyword>
<dbReference type="PANTHER" id="PTHR33064">
    <property type="entry name" value="POL PROTEIN"/>
    <property type="match status" value="1"/>
</dbReference>
<sequence>MIRTLLVSTKSLPSMVQPVQSSKQDAQIRRIFLDGYDVLVVRIVIFKISSFKLQNARLLLIFTKYSVITKLFDVIKEFEAEASAGGTMEIVVDPLATGGISESTGGDAPDLEGTLYDISHYMSEVPLDRITEFETAQRQLEAGWENLRVRALFCIERDRVDSLRHHMALSQEEFRQVRRDHDDTRRRLRRLESLVERRLGFRLQLTWVEIHISELLELMLHLPCHDRALMMMMAEEDQVEKFIGGLPDNIQGNVIVVEPTRLQDDVRMANNLMDQKLKGYAMKNAKNKRKFNNSQKDNRGQQPSNKRQNVARAYMAFNNERRVYNGPLPIRNKCKFHHKGPCTMRCGKCNKLRKAIRHYRSDCLKLKDQNLGNKSGNKSGIGEARGKAYVLGCRSKFCVRLIFSTLLDIIPDTFRRLLGHPFNIDLMPVELGSFDIIIDMDWLANHHAVIVCDEKVVRIPYGDEVLIVQGCLIFLAQIIKKETEDKVEEKKLLGMCRCATPVARASYRLAPPELQEFKEEHAEHLKLILELLKKEELYAKFSKCLAGYYRRFNEGFSKIAKPVTKLTQKSVKFEWTEKAEAAFQLLKKKLCSASILALPKGSENFMVYYDASRKGLSAVLMQMEKVIP</sequence>
<dbReference type="Pfam" id="PF08284">
    <property type="entry name" value="RVP_2"/>
    <property type="match status" value="1"/>
</dbReference>
<dbReference type="InterPro" id="IPR043502">
    <property type="entry name" value="DNA/RNA_pol_sf"/>
</dbReference>
<accession>A0ABQ5BL45</accession>
<dbReference type="Gene3D" id="3.30.70.270">
    <property type="match status" value="1"/>
</dbReference>
<feature type="domain" description="Reverse transcriptase/retrotransposon-derived protein RNase H-like" evidence="2">
    <location>
        <begin position="575"/>
        <end position="625"/>
    </location>
</feature>
<dbReference type="InterPro" id="IPR041577">
    <property type="entry name" value="RT_RNaseH_2"/>
</dbReference>
<proteinExistence type="predicted"/>
<dbReference type="PANTHER" id="PTHR33064:SF37">
    <property type="entry name" value="RIBONUCLEASE H"/>
    <property type="match status" value="1"/>
</dbReference>
<name>A0ABQ5BL45_9ASTR</name>
<keyword evidence="3" id="KW-0808">Transferase</keyword>
<dbReference type="Pfam" id="PF17919">
    <property type="entry name" value="RT_RNaseH_2"/>
    <property type="match status" value="1"/>
</dbReference>